<organism evidence="1 2">
    <name type="scientific">Dentiscutata heterogama</name>
    <dbReference type="NCBI Taxonomy" id="1316150"/>
    <lineage>
        <taxon>Eukaryota</taxon>
        <taxon>Fungi</taxon>
        <taxon>Fungi incertae sedis</taxon>
        <taxon>Mucoromycota</taxon>
        <taxon>Glomeromycotina</taxon>
        <taxon>Glomeromycetes</taxon>
        <taxon>Diversisporales</taxon>
        <taxon>Gigasporaceae</taxon>
        <taxon>Dentiscutata</taxon>
    </lineage>
</organism>
<sequence>MKGLIDEIKNTYTTMFNEIKEAEAVYKKDILDNMRKAKELMDEFKNTYTRAMFNEIRKTNL</sequence>
<feature type="non-terminal residue" evidence="1">
    <location>
        <position position="61"/>
    </location>
</feature>
<gene>
    <name evidence="1" type="ORF">DHETER_LOCUS16062</name>
</gene>
<evidence type="ECO:0000313" key="1">
    <source>
        <dbReference type="EMBL" id="CAG8775023.1"/>
    </source>
</evidence>
<proteinExistence type="predicted"/>
<comment type="caution">
    <text evidence="1">The sequence shown here is derived from an EMBL/GenBank/DDBJ whole genome shotgun (WGS) entry which is preliminary data.</text>
</comment>
<dbReference type="EMBL" id="CAJVPU010059249">
    <property type="protein sequence ID" value="CAG8775023.1"/>
    <property type="molecule type" value="Genomic_DNA"/>
</dbReference>
<evidence type="ECO:0000313" key="2">
    <source>
        <dbReference type="Proteomes" id="UP000789702"/>
    </source>
</evidence>
<reference evidence="1" key="1">
    <citation type="submission" date="2021-06" db="EMBL/GenBank/DDBJ databases">
        <authorList>
            <person name="Kallberg Y."/>
            <person name="Tangrot J."/>
            <person name="Rosling A."/>
        </authorList>
    </citation>
    <scope>NUCLEOTIDE SEQUENCE</scope>
    <source>
        <strain evidence="1">IL203A</strain>
    </source>
</reference>
<protein>
    <submittedName>
        <fullName evidence="1">7624_t:CDS:1</fullName>
    </submittedName>
</protein>
<accession>A0ACA9R3R0</accession>
<keyword evidence="2" id="KW-1185">Reference proteome</keyword>
<name>A0ACA9R3R0_9GLOM</name>
<dbReference type="Proteomes" id="UP000789702">
    <property type="component" value="Unassembled WGS sequence"/>
</dbReference>